<evidence type="ECO:0000313" key="1">
    <source>
        <dbReference type="EMBL" id="GAA4930337.1"/>
    </source>
</evidence>
<organism evidence="1 2">
    <name type="scientific">Mucilaginibacter defluvii</name>
    <dbReference type="NCBI Taxonomy" id="1196019"/>
    <lineage>
        <taxon>Bacteria</taxon>
        <taxon>Pseudomonadati</taxon>
        <taxon>Bacteroidota</taxon>
        <taxon>Sphingobacteriia</taxon>
        <taxon>Sphingobacteriales</taxon>
        <taxon>Sphingobacteriaceae</taxon>
        <taxon>Mucilaginibacter</taxon>
    </lineage>
</organism>
<gene>
    <name evidence="1" type="ORF">GCM10023313_38980</name>
</gene>
<accession>A0ABP9G686</accession>
<sequence length="143" mass="16085">MKRASVYVFKTYYLVHSQSTTTTGFGVASEPYIKMDKDVAMEELANKVIIAMNCSKVNVAESTDHSMESFLKAIDLKRHEDLYLQSIHCMIYEKDNKFIFIPSINGGIKGGFRYLPKQKIEISSGATIDVISDALEKTLSLCE</sequence>
<evidence type="ECO:0000313" key="2">
    <source>
        <dbReference type="Proteomes" id="UP001501436"/>
    </source>
</evidence>
<keyword evidence="2" id="KW-1185">Reference proteome</keyword>
<dbReference type="RefSeq" id="WP_345334108.1">
    <property type="nucleotide sequence ID" value="NZ_BAABJI010000004.1"/>
</dbReference>
<dbReference type="InterPro" id="IPR037891">
    <property type="entry name" value="Cdil-like_sf"/>
</dbReference>
<dbReference type="SUPFAM" id="SSF160207">
    <property type="entry name" value="NMB0488-like"/>
    <property type="match status" value="1"/>
</dbReference>
<reference evidence="2" key="1">
    <citation type="journal article" date="2019" name="Int. J. Syst. Evol. Microbiol.">
        <title>The Global Catalogue of Microorganisms (GCM) 10K type strain sequencing project: providing services to taxonomists for standard genome sequencing and annotation.</title>
        <authorList>
            <consortium name="The Broad Institute Genomics Platform"/>
            <consortium name="The Broad Institute Genome Sequencing Center for Infectious Disease"/>
            <person name="Wu L."/>
            <person name="Ma J."/>
        </authorList>
    </citation>
    <scope>NUCLEOTIDE SEQUENCE [LARGE SCALE GENOMIC DNA]</scope>
    <source>
        <strain evidence="2">JCM 18283</strain>
    </source>
</reference>
<dbReference type="Proteomes" id="UP001501436">
    <property type="component" value="Unassembled WGS sequence"/>
</dbReference>
<protein>
    <submittedName>
        <fullName evidence="1">Uncharacterized protein</fullName>
    </submittedName>
</protein>
<name>A0ABP9G686_9SPHI</name>
<proteinExistence type="predicted"/>
<comment type="caution">
    <text evidence="1">The sequence shown here is derived from an EMBL/GenBank/DDBJ whole genome shotgun (WGS) entry which is preliminary data.</text>
</comment>
<dbReference type="Gene3D" id="3.40.1590.10">
    <property type="entry name" value="NMB0488-like"/>
    <property type="match status" value="1"/>
</dbReference>
<dbReference type="EMBL" id="BAABJI010000004">
    <property type="protein sequence ID" value="GAA4930337.1"/>
    <property type="molecule type" value="Genomic_DNA"/>
</dbReference>